<proteinExistence type="predicted"/>
<evidence type="ECO:0000313" key="2">
    <source>
        <dbReference type="Proteomes" id="UP000007978"/>
    </source>
</evidence>
<reference evidence="1 2" key="1">
    <citation type="journal article" date="2012" name="PLoS Pathog.">
        <title>Comparative pathogenomics reveals horizontally acquired novel virulence genes in fungi infecting cereal hosts.</title>
        <authorList>
            <person name="Gardiner D.M."/>
            <person name="McDonald M.C."/>
            <person name="Covarelli L."/>
            <person name="Solomon P.S."/>
            <person name="Rusu A.G."/>
            <person name="Marshall M."/>
            <person name="Kazan K."/>
            <person name="Chakraborty S."/>
            <person name="McDonald B.A."/>
            <person name="Manners J.M."/>
        </authorList>
    </citation>
    <scope>NUCLEOTIDE SEQUENCE [LARGE SCALE GENOMIC DNA]</scope>
    <source>
        <strain evidence="1 2">CS3096</strain>
    </source>
</reference>
<comment type="caution">
    <text evidence="1">The sequence shown here is derived from an EMBL/GenBank/DDBJ whole genome shotgun (WGS) entry which is preliminary data.</text>
</comment>
<dbReference type="GeneID" id="20363457"/>
<dbReference type="Proteomes" id="UP000007978">
    <property type="component" value="Chromosome 3"/>
</dbReference>
<dbReference type="AlphaFoldDB" id="K3VJQ4"/>
<organism evidence="1 2">
    <name type="scientific">Fusarium pseudograminearum (strain CS3096)</name>
    <name type="common">Wheat and barley crown-rot fungus</name>
    <dbReference type="NCBI Taxonomy" id="1028729"/>
    <lineage>
        <taxon>Eukaryota</taxon>
        <taxon>Fungi</taxon>
        <taxon>Dikarya</taxon>
        <taxon>Ascomycota</taxon>
        <taxon>Pezizomycotina</taxon>
        <taxon>Sordariomycetes</taxon>
        <taxon>Hypocreomycetidae</taxon>
        <taxon>Hypocreales</taxon>
        <taxon>Nectriaceae</taxon>
        <taxon>Fusarium</taxon>
    </lineage>
</organism>
<dbReference type="KEGG" id="fpu:FPSE_04839"/>
<gene>
    <name evidence="1" type="ORF">FPSE_04839</name>
</gene>
<protein>
    <submittedName>
        <fullName evidence="1">Uncharacterized protein</fullName>
    </submittedName>
</protein>
<dbReference type="HOGENOM" id="CLU_2454841_0_0_1"/>
<sequence>MHEMGVMTYRKDTAAYQAILGSWAGSIMLRMLIDHEIEIGRGRQIRSVSMVVGENLKYQIGNILPFHQAFSLFIVIGNCKTEIIVYEGG</sequence>
<name>K3VJQ4_FUSPC</name>
<evidence type="ECO:0000313" key="1">
    <source>
        <dbReference type="EMBL" id="EKJ74947.1"/>
    </source>
</evidence>
<accession>K3VJQ4</accession>
<keyword evidence="2" id="KW-1185">Reference proteome</keyword>
<dbReference type="EMBL" id="AFNW01000100">
    <property type="protein sequence ID" value="EKJ74947.1"/>
    <property type="molecule type" value="Genomic_DNA"/>
</dbReference>
<dbReference type="RefSeq" id="XP_009256232.1">
    <property type="nucleotide sequence ID" value="XM_009257957.1"/>
</dbReference>